<dbReference type="InterPro" id="IPR052057">
    <property type="entry name" value="IS150/IS1296_orfA-like"/>
</dbReference>
<comment type="caution">
    <text evidence="3">The sequence shown here is derived from an EMBL/GenBank/DDBJ whole genome shotgun (WGS) entry which is preliminary data.</text>
</comment>
<comment type="similarity">
    <text evidence="1">Belongs to the IS150/IS1296 orfA family.</text>
</comment>
<evidence type="ECO:0000313" key="4">
    <source>
        <dbReference type="Proteomes" id="UP000242656"/>
    </source>
</evidence>
<feature type="domain" description="Insertion element IS150 protein InsJ-like helix-turn-helix" evidence="2">
    <location>
        <begin position="9"/>
        <end position="52"/>
    </location>
</feature>
<dbReference type="Proteomes" id="UP000242656">
    <property type="component" value="Unassembled WGS sequence"/>
</dbReference>
<dbReference type="GO" id="GO:0043565">
    <property type="term" value="F:sequence-specific DNA binding"/>
    <property type="evidence" value="ECO:0007669"/>
    <property type="project" value="InterPro"/>
</dbReference>
<sequence>MTKYSLETKLTAIDAYINGVESLKTVAKKYNVHRVMLQKWVAKFRENGVEGFQKTYTNYSLEFKMDVLNYMNETGASILETTTVFNIPTSNIVE</sequence>
<dbReference type="PANTHER" id="PTHR33795:SF1">
    <property type="entry name" value="INSERTION ELEMENT IS150 PROTEIN INSJ"/>
    <property type="match status" value="1"/>
</dbReference>
<dbReference type="EMBL" id="NUWN01000112">
    <property type="protein sequence ID" value="PFK30367.1"/>
    <property type="molecule type" value="Genomic_DNA"/>
</dbReference>
<evidence type="ECO:0000256" key="1">
    <source>
        <dbReference type="ARBA" id="ARBA00038232"/>
    </source>
</evidence>
<dbReference type="InterPro" id="IPR010921">
    <property type="entry name" value="Trp_repressor/repl_initiator"/>
</dbReference>
<dbReference type="InterPro" id="IPR055247">
    <property type="entry name" value="InsJ-like_HTH"/>
</dbReference>
<evidence type="ECO:0000313" key="3">
    <source>
        <dbReference type="EMBL" id="PFK30367.1"/>
    </source>
</evidence>
<dbReference type="Gene3D" id="1.10.10.60">
    <property type="entry name" value="Homeodomain-like"/>
    <property type="match status" value="1"/>
</dbReference>
<protein>
    <recommendedName>
        <fullName evidence="2">Insertion element IS150 protein InsJ-like helix-turn-helix domain-containing protein</fullName>
    </recommendedName>
</protein>
<dbReference type="SUPFAM" id="SSF48295">
    <property type="entry name" value="TrpR-like"/>
    <property type="match status" value="1"/>
</dbReference>
<organism evidence="3 4">
    <name type="scientific">Bacillus cereus</name>
    <dbReference type="NCBI Taxonomy" id="1396"/>
    <lineage>
        <taxon>Bacteria</taxon>
        <taxon>Bacillati</taxon>
        <taxon>Bacillota</taxon>
        <taxon>Bacilli</taxon>
        <taxon>Bacillales</taxon>
        <taxon>Bacillaceae</taxon>
        <taxon>Bacillus</taxon>
        <taxon>Bacillus cereus group</taxon>
    </lineage>
</organism>
<proteinExistence type="inferred from homology"/>
<dbReference type="AlphaFoldDB" id="A0A2B0LEF8"/>
<reference evidence="3 4" key="1">
    <citation type="submission" date="2017-09" db="EMBL/GenBank/DDBJ databases">
        <title>Large-scale bioinformatics analysis of Bacillus genomes uncovers conserved roles of natural products in bacterial physiology.</title>
        <authorList>
            <consortium name="Agbiome Team Llc"/>
            <person name="Bleich R.M."/>
            <person name="Grubbs K.J."/>
            <person name="Santa Maria K.C."/>
            <person name="Allen S.E."/>
            <person name="Farag S."/>
            <person name="Shank E.A."/>
            <person name="Bowers A."/>
        </authorList>
    </citation>
    <scope>NUCLEOTIDE SEQUENCE [LARGE SCALE GENOMIC DNA]</scope>
    <source>
        <strain evidence="3 4">AFS083043</strain>
    </source>
</reference>
<name>A0A2B0LEF8_BACCE</name>
<gene>
    <name evidence="3" type="ORF">COI93_22485</name>
</gene>
<dbReference type="Pfam" id="PF13518">
    <property type="entry name" value="HTH_28"/>
    <property type="match status" value="1"/>
</dbReference>
<accession>A0A2B0LEF8</accession>
<evidence type="ECO:0000259" key="2">
    <source>
        <dbReference type="Pfam" id="PF13518"/>
    </source>
</evidence>
<dbReference type="PANTHER" id="PTHR33795">
    <property type="entry name" value="INSERTION ELEMENT IS150 PROTEIN INSJ"/>
    <property type="match status" value="1"/>
</dbReference>